<dbReference type="Gene3D" id="1.20.58.60">
    <property type="match status" value="11"/>
</dbReference>
<feature type="coiled-coil region" evidence="1">
    <location>
        <begin position="581"/>
        <end position="608"/>
    </location>
</feature>
<gene>
    <name evidence="2" type="ORF">PECUL_23A048969</name>
</gene>
<dbReference type="GO" id="GO:0045104">
    <property type="term" value="P:intermediate filament cytoskeleton organization"/>
    <property type="evidence" value="ECO:0007669"/>
    <property type="project" value="InterPro"/>
</dbReference>
<dbReference type="GO" id="GO:0005882">
    <property type="term" value="C:intermediate filament"/>
    <property type="evidence" value="ECO:0007669"/>
    <property type="project" value="TreeGrafter"/>
</dbReference>
<dbReference type="GO" id="GO:0016020">
    <property type="term" value="C:membrane"/>
    <property type="evidence" value="ECO:0007669"/>
    <property type="project" value="TreeGrafter"/>
</dbReference>
<dbReference type="PANTHER" id="PTHR23169:SF33">
    <property type="entry name" value="MICROTUBULE-ACTIN CROSS-LINKING FACTOR 1, ISOFORMS 1_2_3_5"/>
    <property type="match status" value="1"/>
</dbReference>
<dbReference type="InterPro" id="IPR043197">
    <property type="entry name" value="Plakin"/>
</dbReference>
<dbReference type="PANTHER" id="PTHR23169">
    <property type="entry name" value="ENVOPLAKIN"/>
    <property type="match status" value="1"/>
</dbReference>
<dbReference type="InterPro" id="IPR018159">
    <property type="entry name" value="Spectrin/alpha-actinin"/>
</dbReference>
<dbReference type="InterPro" id="IPR002017">
    <property type="entry name" value="Spectrin_repeat"/>
</dbReference>
<keyword evidence="3" id="KW-1185">Reference proteome</keyword>
<sequence length="1605" mass="183558">MGQLLQRLIQEKRPRIERFLWDRNTPTQPLPIQDVVHEGHRDPLSQLQERWDSLLQKSESRYRQLEKITPVAQGFQESLDTFQDWLGAMERKLADLWCASGPKSQIKEAYTEAQLLCKDIHSKPEDLDKVLEKGQMLLELVTGEEAQLSQEKMNTLRVRYIIIAQSAGDILQRLEQTLEARSQLDPSQEDISLWLGRMEKLVCATEGGTEQTALSASDMEKLEQVVQSERAHLSKTEERLEQLSHVQLDVQTVQAQLLEHKVLSMDMLQHTGITERLLSISDTLLALCPQSIQERLREPVTSLREMTPRVVAQGSASTACLEHVLSLLTQLSEVEDEVLPWMAETEAVVSLLSLNSKESSDFREQQDQIQTLREVVAEHKPLITKLHRISCKLSEVNPAQGAAFQQRFETAEKQYCAIRETVRQAAAVLEDTVPRYSQLSERMEIMGERLERLKERLQSGSSVRGEPSRIREQLRENTLVQAELEKLAVALENISRHSVELVATSLSGTLQPQVLLKHTEALQEEWQCICVQAVDQDHWLSGLLTLAERFWNGLSDLAVALSDTQQMILDSEDPGSDPDSIRTRLDAMQALREDIDSLQNDLDSLGTVGVELMSSCGNLDKPDVTKSLDELYTTWNSLNKMWTERYSRLEEQLKSTLQYQETMQRLLDFLVAAESKLSQQFLIGGDLDMVKHQLGELKEFKRDLYQHRVELESLGHLNVASKSGGKACDSQIGDYRERWDKLEEEAVNRQHQLEDALLGLGQFQNQLEELFHWLSNTAEQLQGPHPVCIDLQTCEIELAKHKVLRNDVLSHTRTVECVNEFGRGILLGDGAECLHGKLDKLKQHWEYVRSETERRQLGLENDLSRVQDVTLEITELLQWLDHVEAHLSLSRPSWGQPESTREALSKHLDLCKEMEYKQHTYNSVRDRLQRLLASCPLHHGSSTEHQLRILEQKWESVHTKVQDRKVCLSDGLSVVTEFHSTMQELTVWIVQAEGRLATSSPPSVIFETVTNQIQEHKLSERMEIMGERLERLKERLQSGSSVRGEPSRIREQLRENTLVQAELEKLAVALENISRHSVELVATSLSGTLQPQVLLKHTEALQEEWQCICVQAVDQDHWLSGLLTLAERFWNGLSDLAVALSDTQQMILDSEDPGSDPDSIRTRLDAMQALREDIDSLQNDLDSLGTVGVELMSSCGNLDKPDVTKSLDELYTTWNSLNKMWTERYSRLEEQLKSTLQYQETMQRLLDFLVAAESKLSQQFLIGGDLDMVKHQLGELKEFKRDLYQHRVELESLGHLNVASKSGGKACDSQIGDYRERWDKLEEEAVNRQHQLEDALLGLGQFQNQLEELFHWLSNTAEQLQGPHPVCIDLQTCEIELAKHKVLRNDVLSHTRTVECVNEFGRGILLGDGAECLHGKLDKLKQHWEYVRSETERRQLGLENDLSRVQDVTLEITELLQWLDHVEAHLSLSRPSWGQPESTREALSKHLDLCKEMEYKQHTYNSVRDRLQRLLASCPLHHGSSTEHQLRILEQKWESVHTKVQDRKVCLSDGLSVVTEFHSTMQELTVWIVQAEGRLATSSPPSVIFETVTNQIQEHKASLQREHCV</sequence>
<organism evidence="2 3">
    <name type="scientific">Pelobates cultripes</name>
    <name type="common">Western spadefoot toad</name>
    <dbReference type="NCBI Taxonomy" id="61616"/>
    <lineage>
        <taxon>Eukaryota</taxon>
        <taxon>Metazoa</taxon>
        <taxon>Chordata</taxon>
        <taxon>Craniata</taxon>
        <taxon>Vertebrata</taxon>
        <taxon>Euteleostomi</taxon>
        <taxon>Amphibia</taxon>
        <taxon>Batrachia</taxon>
        <taxon>Anura</taxon>
        <taxon>Pelobatoidea</taxon>
        <taxon>Pelobatidae</taxon>
        <taxon>Pelobates</taxon>
    </lineage>
</organism>
<evidence type="ECO:0000313" key="2">
    <source>
        <dbReference type="EMBL" id="CAH2286261.1"/>
    </source>
</evidence>
<evidence type="ECO:0000256" key="1">
    <source>
        <dbReference type="SAM" id="Coils"/>
    </source>
</evidence>
<dbReference type="GO" id="GO:0042060">
    <property type="term" value="P:wound healing"/>
    <property type="evidence" value="ECO:0007669"/>
    <property type="project" value="TreeGrafter"/>
</dbReference>
<dbReference type="FunFam" id="1.20.58.60:FF:000001">
    <property type="entry name" value="Microtubule-actin cross-linking factor 1"/>
    <property type="match status" value="4"/>
</dbReference>
<dbReference type="SUPFAM" id="SSF46966">
    <property type="entry name" value="Spectrin repeat"/>
    <property type="match status" value="13"/>
</dbReference>
<protein>
    <submittedName>
        <fullName evidence="2">Microtubule-actin cross-linking factor 1, isoforms 1 2 3 5-like</fullName>
    </submittedName>
</protein>
<proteinExistence type="predicted"/>
<dbReference type="Proteomes" id="UP001295444">
    <property type="component" value="Chromosome 04"/>
</dbReference>
<dbReference type="GO" id="GO:0005198">
    <property type="term" value="F:structural molecule activity"/>
    <property type="evidence" value="ECO:0007669"/>
    <property type="project" value="TreeGrafter"/>
</dbReference>
<dbReference type="CDD" id="cd00176">
    <property type="entry name" value="SPEC"/>
    <property type="match status" value="4"/>
</dbReference>
<dbReference type="EMBL" id="OW240915">
    <property type="protein sequence ID" value="CAH2286261.1"/>
    <property type="molecule type" value="Genomic_DNA"/>
</dbReference>
<feature type="coiled-coil region" evidence="1">
    <location>
        <begin position="1160"/>
        <end position="1187"/>
    </location>
</feature>
<dbReference type="SMART" id="SM00150">
    <property type="entry name" value="SPEC"/>
    <property type="match status" value="12"/>
</dbReference>
<name>A0AAD1S394_PELCU</name>
<keyword evidence="1" id="KW-0175">Coiled coil</keyword>
<reference evidence="2" key="1">
    <citation type="submission" date="2022-03" db="EMBL/GenBank/DDBJ databases">
        <authorList>
            <person name="Alioto T."/>
            <person name="Alioto T."/>
            <person name="Gomez Garrido J."/>
        </authorList>
    </citation>
    <scope>NUCLEOTIDE SEQUENCE</scope>
</reference>
<dbReference type="Pfam" id="PF00435">
    <property type="entry name" value="Spectrin"/>
    <property type="match status" value="8"/>
</dbReference>
<dbReference type="GO" id="GO:0005737">
    <property type="term" value="C:cytoplasm"/>
    <property type="evidence" value="ECO:0007669"/>
    <property type="project" value="TreeGrafter"/>
</dbReference>
<evidence type="ECO:0000313" key="3">
    <source>
        <dbReference type="Proteomes" id="UP001295444"/>
    </source>
</evidence>
<accession>A0AAD1S394</accession>